<feature type="transmembrane region" description="Helical" evidence="1">
    <location>
        <begin position="598"/>
        <end position="624"/>
    </location>
</feature>
<keyword evidence="1" id="KW-0812">Transmembrane</keyword>
<feature type="transmembrane region" description="Helical" evidence="1">
    <location>
        <begin position="644"/>
        <end position="666"/>
    </location>
</feature>
<feature type="transmembrane region" description="Helical" evidence="1">
    <location>
        <begin position="775"/>
        <end position="794"/>
    </location>
</feature>
<feature type="transmembrane region" description="Helical" evidence="1">
    <location>
        <begin position="917"/>
        <end position="940"/>
    </location>
</feature>
<feature type="transmembrane region" description="Helical" evidence="1">
    <location>
        <begin position="1523"/>
        <end position="1543"/>
    </location>
</feature>
<reference evidence="2" key="2">
    <citation type="submission" date="2019-06" db="EMBL/GenBank/DDBJ databases">
        <title>Genomics analysis of Aphanomyces spp. identifies a new class of oomycete effector associated with host adaptation.</title>
        <authorList>
            <person name="Gaulin E."/>
        </authorList>
    </citation>
    <scope>NUCLEOTIDE SEQUENCE</scope>
    <source>
        <strain evidence="2">CBS 578.67</strain>
    </source>
</reference>
<organism evidence="3 4">
    <name type="scientific">Aphanomyces stellatus</name>
    <dbReference type="NCBI Taxonomy" id="120398"/>
    <lineage>
        <taxon>Eukaryota</taxon>
        <taxon>Sar</taxon>
        <taxon>Stramenopiles</taxon>
        <taxon>Oomycota</taxon>
        <taxon>Saprolegniomycetes</taxon>
        <taxon>Saprolegniales</taxon>
        <taxon>Verrucalvaceae</taxon>
        <taxon>Aphanomyces</taxon>
    </lineage>
</organism>
<evidence type="ECO:0000313" key="2">
    <source>
        <dbReference type="EMBL" id="KAF0689970.1"/>
    </source>
</evidence>
<feature type="transmembrane region" description="Helical" evidence="1">
    <location>
        <begin position="1634"/>
        <end position="1654"/>
    </location>
</feature>
<proteinExistence type="predicted"/>
<name>A0A485LAK7_9STRA</name>
<dbReference type="OrthoDB" id="73567at2759"/>
<keyword evidence="1" id="KW-0472">Membrane</keyword>
<keyword evidence="1" id="KW-1133">Transmembrane helix</keyword>
<feature type="transmembrane region" description="Helical" evidence="1">
    <location>
        <begin position="23"/>
        <end position="45"/>
    </location>
</feature>
<dbReference type="EMBL" id="CAADRA010006421">
    <property type="protein sequence ID" value="VFT95349.1"/>
    <property type="molecule type" value="Genomic_DNA"/>
</dbReference>
<reference evidence="3 4" key="1">
    <citation type="submission" date="2019-03" db="EMBL/GenBank/DDBJ databases">
        <authorList>
            <person name="Gaulin E."/>
            <person name="Dumas B."/>
        </authorList>
    </citation>
    <scope>NUCLEOTIDE SEQUENCE [LARGE SCALE GENOMIC DNA]</scope>
    <source>
        <strain evidence="3">CBS 568.67</strain>
    </source>
</reference>
<dbReference type="Proteomes" id="UP000332933">
    <property type="component" value="Unassembled WGS sequence"/>
</dbReference>
<gene>
    <name evidence="3" type="primary">Aste57867_18614</name>
    <name evidence="2" type="ORF">As57867_018552</name>
    <name evidence="3" type="ORF">ASTE57867_18614</name>
</gene>
<dbReference type="EMBL" id="VJMH01006400">
    <property type="protein sequence ID" value="KAF0689970.1"/>
    <property type="molecule type" value="Genomic_DNA"/>
</dbReference>
<feature type="transmembrane region" description="Helical" evidence="1">
    <location>
        <begin position="686"/>
        <end position="710"/>
    </location>
</feature>
<evidence type="ECO:0000256" key="1">
    <source>
        <dbReference type="SAM" id="Phobius"/>
    </source>
</evidence>
<protein>
    <submittedName>
        <fullName evidence="3">Aste57867_18614 protein</fullName>
    </submittedName>
</protein>
<evidence type="ECO:0000313" key="3">
    <source>
        <dbReference type="EMBL" id="VFT95349.1"/>
    </source>
</evidence>
<feature type="transmembrane region" description="Helical" evidence="1">
    <location>
        <begin position="1691"/>
        <end position="1713"/>
    </location>
</feature>
<evidence type="ECO:0000313" key="4">
    <source>
        <dbReference type="Proteomes" id="UP000332933"/>
    </source>
</evidence>
<feature type="transmembrane region" description="Helical" evidence="1">
    <location>
        <begin position="717"/>
        <end position="737"/>
    </location>
</feature>
<sequence length="1807" mass="199143">MRVQPRDARRTTFEVTSERDQHALVLLGCVYLGLSMVASIAYLAILKPHFANDLWWTQYAANRDQALVVDLFNAALATHSHGSIDLFAPHAQLTKPYTTLVSTTNVYPAYARRVVLTELNSIDQAIVHLRALAVKQSLQLFTQYCWVDFNRSFEVAHTALRQTRCANRYAANGAVYLEAVLRNQDWDDFLFFYGGDGGYFTVPLQLWLGQVPAGRRWLTTTSIARQRNSLVEEIAYWQAHAIQYFALEWQSDFQTGLAETITIENALGLEQAIVIKSLPYADETWPSIVMYWTLLNDLVQLTLANQSLIRSADNSFLQPPVFSFEVAMGLQDSSDGGFSAQIALFRTSVGPFLSVDLLYVLPPRELGALVDAFQRAWYAAMTTRPTLQSTFDAIVDRVVVSPTPPAWKANSNFVFYGGNPMCLYGDPLPYVQTTFGFYDVCAQQLPLTVTLEKVVAGFAMVASTLPGDQSCSLDTTTLTSCAAFTRSISDVASTLPEVATAMAPRIQPATQAINNLNVGIMQFASYVDGTNWTLLYHPVLADPTWAFFGWVCLFEWMQGTREVVSFEGDVSSLVLISIPDEPVPFPSSNSAVKSATRLVYAIAMYISSVLGLLAVMCIIGVALIRGRMDGVNLLWFNRIVGSIWVGRPLLFLRGITAILVLSTTQLALVQTPTTGHSRFVLAPRHWLSTLVVAGEATWVLYVAHDFLSVVTRRWTKIYGPIHCLLAAVALFVVETAWPVQPVMTLARQCTPKNIAVTIQCASGRLQIGDLRRVELLLGLLVAMGGVAVAMAVLGRQWVTHNEVSTSARHVLGISDHFLASDAAINEHSCPFWSLDKVSCLMAGLVPMTWHGHQPRHDGQLILDIKLWVVHNKPSDATSTRLRFAFHTRGLDTTPYIPSLENGATPSYIRSAASRHRLMALTSALGTLYAVASIASSVSYLDVSRVNLANDLIWATFNMTGAHAFLVTWLNDQLILGGTNRTLALDSDWINLDGTYDAPTTIVQAPTNFGSLLQYTQLNALDTAIAGLRATDGCAVPWIFTPYCYVDFNKKWEMANSAARQKRCQLTMTANGAMFLEAVLRNIPMAEFYTCWGEAFDIAVAAELRRTTLGNSWLTMLMGGVTLSINDEVALWQSHNIDRFDTQWQNFKQIGLINSYVALNAYGASYRLTLQSQNTSFRFNHETSNIMYWGFANDLIVILQAGNASTTGWVAGQSLIRSSPTFAFANTTLQSVFMLNGTLPSPLGRIYTIVASVIGPFGSTDMRLVPCPPLALSAIYTLHTQLRRSLAHNNASQTTYGQIQDELTILTAPKAWTDLGFYTAGGSLLCPELMPLAATPIYYGMLTLTSWGTPCSSSAISTILQPTRETMVLSAILANLTTSDAYDAVDRICGQSLSAQTTCVASLNQSIAFVLAFMASYQPEWDSLVATASSAIRDAHVEFIQFGEFYVNVLALYRIHVLDPTEVDFAFFAWTFLIDWAFGSREAITFDGDHGNVTVLSEFLTPLQTQVGAGELPTTLAFYLRNTVVYITVAVIVVASLLVVYIGLSRGHIEILNLLELQRVGAIVWVGRPLLFLRSLTAVALLSTATLQLRVDGTVSSFQVVMTPWYKTVLAANEVTWMVAIVNDIALAFTRDHTLYYAAVNSILVWLVVVTMTLVSPLDHSLTIDQRCQLAQMDSQVVCTSGALTIGYFDRLVTIVGVVLGCNGLCFIMTRLLLGHLPPTPVDSTFVYAGARYLFVSSKWIVHNVYYMDRGSAVLNGILTWRYGRVIYGLDVKLWQLFQVDMSSVEIAPDHPLATAAKYALPLSLGQH</sequence>
<accession>A0A485LAK7</accession>
<keyword evidence="4" id="KW-1185">Reference proteome</keyword>